<feature type="signal peptide" evidence="2">
    <location>
        <begin position="1"/>
        <end position="21"/>
    </location>
</feature>
<dbReference type="EMBL" id="JAAFGS010000002">
    <property type="protein sequence ID" value="NGZ74919.1"/>
    <property type="molecule type" value="Genomic_DNA"/>
</dbReference>
<evidence type="ECO:0000256" key="1">
    <source>
        <dbReference type="SAM" id="MobiDB-lite"/>
    </source>
</evidence>
<dbReference type="PROSITE" id="PS51257">
    <property type="entry name" value="PROKAR_LIPOPROTEIN"/>
    <property type="match status" value="1"/>
</dbReference>
<reference evidence="3 4" key="1">
    <citation type="submission" date="2020-01" db="EMBL/GenBank/DDBJ databases">
        <title>Polyphasic characterisation and genomic insights into a novel alkali tolerant bacterium VR-M41.</title>
        <authorList>
            <person name="Vemuluri V.R."/>
        </authorList>
    </citation>
    <scope>NUCLEOTIDE SEQUENCE [LARGE SCALE GENOMIC DNA]</scope>
    <source>
        <strain evidence="3 4">VR-M41</strain>
    </source>
</reference>
<feature type="compositionally biased region" description="Low complexity" evidence="1">
    <location>
        <begin position="91"/>
        <end position="129"/>
    </location>
</feature>
<feature type="compositionally biased region" description="Low complexity" evidence="1">
    <location>
        <begin position="74"/>
        <end position="84"/>
    </location>
</feature>
<gene>
    <name evidence="3" type="ORF">GYN08_06275</name>
</gene>
<feature type="compositionally biased region" description="Low complexity" evidence="1">
    <location>
        <begin position="36"/>
        <end position="49"/>
    </location>
</feature>
<sequence>MTKMKTLSCLAVSLMLTGVLAACGSDKAASPDSQSNAEEAIENIPAAADNDAHPTNETDIEIDEEAAESPDTGTATESTDLDVTTTDDSDAAAGSGSTDNSSSGSTDSSSASSPSTDAATDSSAAGTKSEGTADSSKGSAPAAAKEQSGEGTYSGLADNHTAEIEVDGKPVSYQLSEEAQKQVGQIPADAEVTFTYTEEQFDADTTVITITDIKEAK</sequence>
<keyword evidence="4" id="KW-1185">Reference proteome</keyword>
<evidence type="ECO:0000256" key="2">
    <source>
        <dbReference type="SAM" id="SignalP"/>
    </source>
</evidence>
<organism evidence="3 4">
    <name type="scientific">Saccharibacillus alkalitolerans</name>
    <dbReference type="NCBI Taxonomy" id="2705290"/>
    <lineage>
        <taxon>Bacteria</taxon>
        <taxon>Bacillati</taxon>
        <taxon>Bacillota</taxon>
        <taxon>Bacilli</taxon>
        <taxon>Bacillales</taxon>
        <taxon>Paenibacillaceae</taxon>
        <taxon>Saccharibacillus</taxon>
    </lineage>
</organism>
<dbReference type="RefSeq" id="WP_166273249.1">
    <property type="nucleotide sequence ID" value="NZ_JAAFGS010000002.1"/>
</dbReference>
<evidence type="ECO:0000313" key="4">
    <source>
        <dbReference type="Proteomes" id="UP000800303"/>
    </source>
</evidence>
<comment type="caution">
    <text evidence="3">The sequence shown here is derived from an EMBL/GenBank/DDBJ whole genome shotgun (WGS) entry which is preliminary data.</text>
</comment>
<protein>
    <submittedName>
        <fullName evidence="3">Uncharacterized protein</fullName>
    </submittedName>
</protein>
<dbReference type="Proteomes" id="UP000800303">
    <property type="component" value="Unassembled WGS sequence"/>
</dbReference>
<proteinExistence type="predicted"/>
<feature type="region of interest" description="Disordered" evidence="1">
    <location>
        <begin position="24"/>
        <end position="162"/>
    </location>
</feature>
<feature type="compositionally biased region" description="Acidic residues" evidence="1">
    <location>
        <begin position="58"/>
        <end position="68"/>
    </location>
</feature>
<evidence type="ECO:0000313" key="3">
    <source>
        <dbReference type="EMBL" id="NGZ74919.1"/>
    </source>
</evidence>
<name>A0ABX0F4J2_9BACL</name>
<keyword evidence="2" id="KW-0732">Signal</keyword>
<feature type="chain" id="PRO_5045145761" evidence="2">
    <location>
        <begin position="22"/>
        <end position="217"/>
    </location>
</feature>
<accession>A0ABX0F4J2</accession>